<feature type="transmembrane region" description="Helical" evidence="10">
    <location>
        <begin position="1377"/>
        <end position="1396"/>
    </location>
</feature>
<feature type="transmembrane region" description="Helical" evidence="10">
    <location>
        <begin position="666"/>
        <end position="688"/>
    </location>
</feature>
<feature type="non-terminal residue" evidence="12">
    <location>
        <position position="1454"/>
    </location>
</feature>
<dbReference type="PANTHER" id="PTHR48040:SF20">
    <property type="entry name" value="PLEIOTROPIC DRUG RESISTANCE PROTEIN 1"/>
    <property type="match status" value="1"/>
</dbReference>
<dbReference type="STRING" id="3775.A0A1Q3BMC3"/>
<dbReference type="Pfam" id="PF08370">
    <property type="entry name" value="PDR_assoc"/>
    <property type="match status" value="1"/>
</dbReference>
<feature type="transmembrane region" description="Helical" evidence="10">
    <location>
        <begin position="1203"/>
        <end position="1221"/>
    </location>
</feature>
<dbReference type="FunCoup" id="A0A1Q3BMC3">
    <property type="interactions" value="135"/>
</dbReference>
<feature type="domain" description="ABC transporter" evidence="11">
    <location>
        <begin position="857"/>
        <end position="1109"/>
    </location>
</feature>
<dbReference type="PANTHER" id="PTHR48040">
    <property type="entry name" value="PLEIOTROPIC DRUG RESISTANCE PROTEIN 1-LIKE ISOFORM X1"/>
    <property type="match status" value="1"/>
</dbReference>
<feature type="transmembrane region" description="Helical" evidence="10">
    <location>
        <begin position="556"/>
        <end position="576"/>
    </location>
</feature>
<evidence type="ECO:0000256" key="1">
    <source>
        <dbReference type="ARBA" id="ARBA00004141"/>
    </source>
</evidence>
<dbReference type="SMART" id="SM00382">
    <property type="entry name" value="AAA"/>
    <property type="match status" value="2"/>
</dbReference>
<gene>
    <name evidence="12" type="ORF">CFOL_v3_12687</name>
</gene>
<dbReference type="Proteomes" id="UP000187406">
    <property type="component" value="Unassembled WGS sequence"/>
</dbReference>
<dbReference type="InterPro" id="IPR003593">
    <property type="entry name" value="AAA+_ATPase"/>
</dbReference>
<dbReference type="Pfam" id="PF00005">
    <property type="entry name" value="ABC_tran"/>
    <property type="match status" value="2"/>
</dbReference>
<keyword evidence="3" id="KW-0813">Transport</keyword>
<evidence type="ECO:0000256" key="2">
    <source>
        <dbReference type="ARBA" id="ARBA00006012"/>
    </source>
</evidence>
<evidence type="ECO:0000256" key="5">
    <source>
        <dbReference type="ARBA" id="ARBA00022737"/>
    </source>
</evidence>
<dbReference type="Pfam" id="PF19055">
    <property type="entry name" value="ABC2_membrane_7"/>
    <property type="match status" value="1"/>
</dbReference>
<keyword evidence="4 10" id="KW-0812">Transmembrane</keyword>
<feature type="transmembrane region" description="Helical" evidence="10">
    <location>
        <begin position="523"/>
        <end position="544"/>
    </location>
</feature>
<evidence type="ECO:0000256" key="4">
    <source>
        <dbReference type="ARBA" id="ARBA00022692"/>
    </source>
</evidence>
<dbReference type="Pfam" id="PF14510">
    <property type="entry name" value="ABC_trans_N"/>
    <property type="match status" value="1"/>
</dbReference>
<feature type="transmembrane region" description="Helical" evidence="10">
    <location>
        <begin position="1316"/>
        <end position="1338"/>
    </location>
</feature>
<dbReference type="GO" id="GO:0016887">
    <property type="term" value="F:ATP hydrolysis activity"/>
    <property type="evidence" value="ECO:0007669"/>
    <property type="project" value="InterPro"/>
</dbReference>
<feature type="transmembrane region" description="Helical" evidence="10">
    <location>
        <begin position="1423"/>
        <end position="1446"/>
    </location>
</feature>
<name>A0A1Q3BMC3_CEPFO</name>
<reference evidence="13" key="1">
    <citation type="submission" date="2016-04" db="EMBL/GenBank/DDBJ databases">
        <title>Cephalotus genome sequencing.</title>
        <authorList>
            <person name="Fukushima K."/>
            <person name="Hasebe M."/>
            <person name="Fang X."/>
        </authorList>
    </citation>
    <scope>NUCLEOTIDE SEQUENCE [LARGE SCALE GENOMIC DNA]</scope>
    <source>
        <strain evidence="13">cv. St1</strain>
    </source>
</reference>
<keyword evidence="13" id="KW-1185">Reference proteome</keyword>
<dbReference type="CDD" id="cd03232">
    <property type="entry name" value="ABCG_PDR_domain2"/>
    <property type="match status" value="1"/>
</dbReference>
<keyword evidence="8 10" id="KW-1133">Transmembrane helix</keyword>
<dbReference type="InParanoid" id="A0A1Q3BMC3"/>
<dbReference type="Gene3D" id="3.40.50.300">
    <property type="entry name" value="P-loop containing nucleotide triphosphate hydrolases"/>
    <property type="match status" value="2"/>
</dbReference>
<evidence type="ECO:0000313" key="13">
    <source>
        <dbReference type="Proteomes" id="UP000187406"/>
    </source>
</evidence>
<comment type="subcellular location">
    <subcellularLocation>
        <location evidence="1">Membrane</location>
        <topology evidence="1">Multi-pass membrane protein</topology>
    </subcellularLocation>
</comment>
<dbReference type="InterPro" id="IPR013525">
    <property type="entry name" value="ABC2_TM"/>
</dbReference>
<dbReference type="InterPro" id="IPR034001">
    <property type="entry name" value="ABCG_PDR_1"/>
</dbReference>
<sequence>MEAGDIYRASTSLRTGSASIWRNNTMEVFSKSSQGGDDEEALKWAALEKLPTFDRLRKGILTNSHGGAEEIDIQNLGLQERKNLLERLVKIAEVDNEEFMLKLKNRIDRVGIEFPTIEVRFEHLNVEAEAYAGGRALPTLINFSVNIVEVSFFLAYLHILPSRKRHLTILEDVSGIIKPSRTTLLLGPPGSGKTTILLALAGKLDQSLKFSGTVTYNGHSMQEFVPQRTAAYISQHDVHIGEMTVRETLAFAARCQGVGSRYDMLEELSRRERAANIKPDPDIDVFMKASATEGQEASVVTDYILKVLGLETCADTMVGDEMIRGISGGQRKRVTTGEMLVGPARALFMDEISTGLDSSTTYHIVNSLKQCVHILNGTALISLLQPAPETYELFDDIILVSEGQIVYQGPREHVIEFFESMGFMCPERKGVADFLQEVTSKKDQMQYWIRRDEPYRFITVKEFAEAFQSFHVGRKLGDELGTPFPKNKSHPAALTTKKYGVSQSELLKASFAREYLLMKRNSFVYLFKLTQLTVMAFVTMTLFLRTNMHRDSVTDGVIYAGALFFAVVVNMFNGMAELSMTIAKLPVFYKQRDLLFYPAWAYALPSWILKIPISFVEAAIWTFMTYYVIGYDPNVGRLFKQYLSFVLISQMASALFRSIAAIGRNIIIANTFGSFALLVLFTLGGFVMSRDDIKKWWIWAYWMSPMMYGQNAIMVNEFLGHSWSHVLPNTTEPLGVAVLKFRGFFTEAYWYWIGVGALMGYTILFNIIFPIALTFLNAFEKPKAFISEEPENKEQRGRVGGAIQSYSQTSSYNHLNSTDETGGRNTSSKPFLRIGSTLKVNPNNKRGMVLSFVPHFLTFNDITYSVDMPQEMKSRGVVEDKLVLLKGVSGAFRPGVLTALMGVSGAGKTTLMDVLAGRKTGGYIEGNITVSGYPKKQETFARVSGYCEQNDIHSPLVTVYESLLYSAWLRLSSEIDKKTREMFIDEVIELVELNPLRQALVGLPGVSGLSTEQRKRLTIAVELVANPSIIFMDEPTSGLDARAAAIVMRTVRNTVDTGRTVVCTIHQPSIDIFEAFDELFLLKRGGQEIYVGPLGRQSRHLISYFQGIEGVPQIKDGYNPATWMLEVTASAQESALGIDFTEVYKKSDLYRRNRSLIKDLSTPSPGSKELYFPTQYSQSFWTQCLACLWKQHLSYWRNPPYTAVRLFFTTFISLVFGTVFWDLGSKTKKQQDLFNAMGSMYSSVLFIGVQNASSVQPVVSVERTVFYRERAAGMYSALPYAFAQVAIELPYILVQATVYGIIVYAMIGFEWTAAKFIWYLFFMYFTFLYFTYYGMMAVAVTPNFHIASIVSSAFYGLWNLFSGFIVPRPRIPVWWRWYCYICPVSWTLYGLVASQFGDIKNKLETGETVEEFLDSYFGFKHDFLGVVAAIIIGFTVLFAFTFAFSIKMFNFQKR</sequence>
<dbReference type="SUPFAM" id="SSF52540">
    <property type="entry name" value="P-loop containing nucleoside triphosphate hydrolases"/>
    <property type="match status" value="2"/>
</dbReference>
<keyword evidence="5" id="KW-0677">Repeat</keyword>
<dbReference type="OrthoDB" id="66620at2759"/>
<evidence type="ECO:0000256" key="6">
    <source>
        <dbReference type="ARBA" id="ARBA00022741"/>
    </source>
</evidence>
<evidence type="ECO:0000256" key="3">
    <source>
        <dbReference type="ARBA" id="ARBA00022448"/>
    </source>
</evidence>
<accession>A0A1Q3BMC3</accession>
<evidence type="ECO:0000256" key="10">
    <source>
        <dbReference type="SAM" id="Phobius"/>
    </source>
</evidence>
<feature type="transmembrane region" description="Helical" evidence="10">
    <location>
        <begin position="641"/>
        <end position="660"/>
    </location>
</feature>
<dbReference type="GO" id="GO:0140359">
    <property type="term" value="F:ABC-type transporter activity"/>
    <property type="evidence" value="ECO:0007669"/>
    <property type="project" value="InterPro"/>
</dbReference>
<dbReference type="InterPro" id="IPR013581">
    <property type="entry name" value="PDR_assoc"/>
</dbReference>
<dbReference type="PROSITE" id="PS50893">
    <property type="entry name" value="ABC_TRANSPORTER_2"/>
    <property type="match status" value="2"/>
</dbReference>
<keyword evidence="9 10" id="KW-0472">Membrane</keyword>
<dbReference type="InterPro" id="IPR003439">
    <property type="entry name" value="ABC_transporter-like_ATP-bd"/>
</dbReference>
<dbReference type="EMBL" id="BDDD01000696">
    <property type="protein sequence ID" value="GAV69186.1"/>
    <property type="molecule type" value="Genomic_DNA"/>
</dbReference>
<keyword evidence="7" id="KW-0067">ATP-binding</keyword>
<feature type="domain" description="ABC transporter" evidence="11">
    <location>
        <begin position="145"/>
        <end position="427"/>
    </location>
</feature>
<feature type="transmembrane region" description="Helical" evidence="10">
    <location>
        <begin position="1233"/>
        <end position="1253"/>
    </location>
</feature>
<evidence type="ECO:0000256" key="9">
    <source>
        <dbReference type="ARBA" id="ARBA00023136"/>
    </source>
</evidence>
<dbReference type="CDD" id="cd03233">
    <property type="entry name" value="ABCG_PDR_domain1"/>
    <property type="match status" value="1"/>
</dbReference>
<dbReference type="InterPro" id="IPR043926">
    <property type="entry name" value="ABCG_dom"/>
</dbReference>
<feature type="transmembrane region" description="Helical" evidence="10">
    <location>
        <begin position="1344"/>
        <end position="1365"/>
    </location>
</feature>
<dbReference type="InterPro" id="IPR034003">
    <property type="entry name" value="ABCG_PDR_2"/>
</dbReference>
<evidence type="ECO:0000256" key="7">
    <source>
        <dbReference type="ARBA" id="ARBA00022840"/>
    </source>
</evidence>
<organism evidence="12 13">
    <name type="scientific">Cephalotus follicularis</name>
    <name type="common">Albany pitcher plant</name>
    <dbReference type="NCBI Taxonomy" id="3775"/>
    <lineage>
        <taxon>Eukaryota</taxon>
        <taxon>Viridiplantae</taxon>
        <taxon>Streptophyta</taxon>
        <taxon>Embryophyta</taxon>
        <taxon>Tracheophyta</taxon>
        <taxon>Spermatophyta</taxon>
        <taxon>Magnoliopsida</taxon>
        <taxon>eudicotyledons</taxon>
        <taxon>Gunneridae</taxon>
        <taxon>Pentapetalae</taxon>
        <taxon>rosids</taxon>
        <taxon>fabids</taxon>
        <taxon>Oxalidales</taxon>
        <taxon>Cephalotaceae</taxon>
        <taxon>Cephalotus</taxon>
    </lineage>
</organism>
<dbReference type="FunFam" id="3.40.50.300:FF:000059">
    <property type="entry name" value="ABC transporter G family member 40"/>
    <property type="match status" value="1"/>
</dbReference>
<keyword evidence="6" id="KW-0547">Nucleotide-binding</keyword>
<dbReference type="InterPro" id="IPR027417">
    <property type="entry name" value="P-loop_NTPase"/>
</dbReference>
<dbReference type="GO" id="GO:0016020">
    <property type="term" value="C:membrane"/>
    <property type="evidence" value="ECO:0007669"/>
    <property type="project" value="UniProtKB-SubCell"/>
</dbReference>
<protein>
    <submittedName>
        <fullName evidence="12">ABC_tran domain-containing protein/ABC2_membrane domain-containing protein/PDR_assoc domain-containing protein</fullName>
    </submittedName>
</protein>
<dbReference type="Pfam" id="PF01061">
    <property type="entry name" value="ABC2_membrane"/>
    <property type="match status" value="2"/>
</dbReference>
<dbReference type="FunFam" id="3.40.50.300:FF:000179">
    <property type="entry name" value="ABC transporter G family member 34"/>
    <property type="match status" value="1"/>
</dbReference>
<comment type="caution">
    <text evidence="12">The sequence shown here is derived from an EMBL/GenBank/DDBJ whole genome shotgun (WGS) entry which is preliminary data.</text>
</comment>
<dbReference type="GO" id="GO:0005524">
    <property type="term" value="F:ATP binding"/>
    <property type="evidence" value="ECO:0007669"/>
    <property type="project" value="UniProtKB-KW"/>
</dbReference>
<proteinExistence type="inferred from homology"/>
<evidence type="ECO:0000256" key="8">
    <source>
        <dbReference type="ARBA" id="ARBA00022989"/>
    </source>
</evidence>
<feature type="transmembrane region" description="Helical" evidence="10">
    <location>
        <begin position="1289"/>
        <end position="1309"/>
    </location>
</feature>
<feature type="transmembrane region" description="Helical" evidence="10">
    <location>
        <begin position="749"/>
        <end position="773"/>
    </location>
</feature>
<comment type="similarity">
    <text evidence="2">Belongs to the ABC transporter superfamily. ABCG family. PDR (TC 3.A.1.205) subfamily.</text>
</comment>
<evidence type="ECO:0000313" key="12">
    <source>
        <dbReference type="EMBL" id="GAV69186.1"/>
    </source>
</evidence>
<feature type="transmembrane region" description="Helical" evidence="10">
    <location>
        <begin position="607"/>
        <end position="629"/>
    </location>
</feature>
<evidence type="ECO:0000259" key="11">
    <source>
        <dbReference type="PROSITE" id="PS50893"/>
    </source>
</evidence>
<dbReference type="InterPro" id="IPR029481">
    <property type="entry name" value="ABC_trans_N"/>
</dbReference>